<feature type="transmembrane region" description="Helical" evidence="6">
    <location>
        <begin position="174"/>
        <end position="197"/>
    </location>
</feature>
<evidence type="ECO:0000256" key="3">
    <source>
        <dbReference type="ARBA" id="ARBA00022692"/>
    </source>
</evidence>
<keyword evidence="2 6" id="KW-1003">Cell membrane</keyword>
<dbReference type="PANTHER" id="PTHR12677">
    <property type="entry name" value="GOLGI APPARATUS MEMBRANE PROTEIN TVP38-RELATED"/>
    <property type="match status" value="1"/>
</dbReference>
<feature type="transmembrane region" description="Helical" evidence="6">
    <location>
        <begin position="47"/>
        <end position="65"/>
    </location>
</feature>
<feature type="domain" description="VTT" evidence="7">
    <location>
        <begin position="75"/>
        <end position="192"/>
    </location>
</feature>
<dbReference type="Proteomes" id="UP000288812">
    <property type="component" value="Unassembled WGS sequence"/>
</dbReference>
<evidence type="ECO:0000313" key="8">
    <source>
        <dbReference type="EMBL" id="RVU54615.1"/>
    </source>
</evidence>
<evidence type="ECO:0000256" key="5">
    <source>
        <dbReference type="ARBA" id="ARBA00023136"/>
    </source>
</evidence>
<keyword evidence="5 6" id="KW-0472">Membrane</keyword>
<keyword evidence="9" id="KW-1185">Reference proteome</keyword>
<protein>
    <recommendedName>
        <fullName evidence="6">TVP38/TMEM64 family membrane protein</fullName>
    </recommendedName>
</protein>
<evidence type="ECO:0000256" key="2">
    <source>
        <dbReference type="ARBA" id="ARBA00022475"/>
    </source>
</evidence>
<evidence type="ECO:0000256" key="1">
    <source>
        <dbReference type="ARBA" id="ARBA00004651"/>
    </source>
</evidence>
<organism evidence="8 9">
    <name type="scientific">Anaerosphaera multitolerans</name>
    <dbReference type="NCBI Taxonomy" id="2487351"/>
    <lineage>
        <taxon>Bacteria</taxon>
        <taxon>Bacillati</taxon>
        <taxon>Bacillota</taxon>
        <taxon>Tissierellia</taxon>
        <taxon>Tissierellales</taxon>
        <taxon>Peptoniphilaceae</taxon>
        <taxon>Anaerosphaera</taxon>
    </lineage>
</organism>
<dbReference type="OrthoDB" id="371137at2"/>
<evidence type="ECO:0000259" key="7">
    <source>
        <dbReference type="Pfam" id="PF09335"/>
    </source>
</evidence>
<comment type="caution">
    <text evidence="8">The sequence shown here is derived from an EMBL/GenBank/DDBJ whole genome shotgun (WGS) entry which is preliminary data.</text>
</comment>
<dbReference type="InterPro" id="IPR032816">
    <property type="entry name" value="VTT_dom"/>
</dbReference>
<dbReference type="EMBL" id="RLIH01000008">
    <property type="protein sequence ID" value="RVU54615.1"/>
    <property type="molecule type" value="Genomic_DNA"/>
</dbReference>
<comment type="similarity">
    <text evidence="6">Belongs to the TVP38/TMEM64 family.</text>
</comment>
<name>A0A437S6I2_9FIRM</name>
<proteinExistence type="inferred from homology"/>
<dbReference type="InterPro" id="IPR015414">
    <property type="entry name" value="TMEM64"/>
</dbReference>
<dbReference type="AlphaFoldDB" id="A0A437S6I2"/>
<reference evidence="8 9" key="1">
    <citation type="submission" date="2018-11" db="EMBL/GenBank/DDBJ databases">
        <title>Genome sequencing and assembly of Anaerosphaera sp. nov., GS7-6-2.</title>
        <authorList>
            <person name="Rettenmaier R."/>
            <person name="Liebl W."/>
            <person name="Zverlov V."/>
        </authorList>
    </citation>
    <scope>NUCLEOTIDE SEQUENCE [LARGE SCALE GENOMIC DNA]</scope>
    <source>
        <strain evidence="8 9">GS7-6-2</strain>
    </source>
</reference>
<evidence type="ECO:0000256" key="6">
    <source>
        <dbReference type="RuleBase" id="RU366058"/>
    </source>
</evidence>
<keyword evidence="4 6" id="KW-1133">Transmembrane helix</keyword>
<feature type="transmembrane region" description="Helical" evidence="6">
    <location>
        <begin position="16"/>
        <end position="35"/>
    </location>
</feature>
<dbReference type="Pfam" id="PF09335">
    <property type="entry name" value="VTT_dom"/>
    <property type="match status" value="1"/>
</dbReference>
<keyword evidence="3 6" id="KW-0812">Transmembrane</keyword>
<accession>A0A437S6I2</accession>
<dbReference type="PANTHER" id="PTHR12677:SF49">
    <property type="entry name" value="TVP38_TMEM64 FAMILY MEMBRANE PROTEIN"/>
    <property type="match status" value="1"/>
</dbReference>
<comment type="subcellular location">
    <subcellularLocation>
        <location evidence="1 6">Cell membrane</location>
        <topology evidence="1 6">Multi-pass membrane protein</topology>
    </subcellularLocation>
</comment>
<sequence>MSMESKSVKTLGKNNFINLLMIFGMVSALFIVIRGYQLGLFTSQERLNLFIGEVGILGPVIFILLQIVQVVIPVIPGGITSIAGVFIFGPLWGTVYNYLGIVTGSFINYFLARYYGRGLVKKLIGEKRMKDYTKYLAKGNNFDGFFALAIFLPVAPDDILCLFAGLMNMNFVRFALVILFLKPWSLLAYTLGGNYFLKSFLWR</sequence>
<comment type="caution">
    <text evidence="6">Lacks conserved residue(s) required for the propagation of feature annotation.</text>
</comment>
<gene>
    <name evidence="8" type="ORF">EF514_06745</name>
</gene>
<evidence type="ECO:0000256" key="4">
    <source>
        <dbReference type="ARBA" id="ARBA00022989"/>
    </source>
</evidence>
<dbReference type="GO" id="GO:0005886">
    <property type="term" value="C:plasma membrane"/>
    <property type="evidence" value="ECO:0007669"/>
    <property type="project" value="UniProtKB-SubCell"/>
</dbReference>
<evidence type="ECO:0000313" key="9">
    <source>
        <dbReference type="Proteomes" id="UP000288812"/>
    </source>
</evidence>